<evidence type="ECO:0000313" key="3">
    <source>
        <dbReference type="Proteomes" id="UP000576082"/>
    </source>
</evidence>
<dbReference type="Proteomes" id="UP000576082">
    <property type="component" value="Unassembled WGS sequence"/>
</dbReference>
<sequence length="211" mass="23566">MNLIGSLHLSVLFDRCHLNGMVMKGGQPKYATCFNQGNQKQSWRSEITTGGVLIDIESNQIITDGLAMPHSPRLINGKMYCLLSAKGEFVEIDLKSGKVNTLLSLNAFVRGMDHIGDYLFIGMSKLRENSSTFKQLIPHIKNNRAGIAIIHLPTMSFQGEILYKSSVDEIYDVKLFPNLKRPNILHPDSPESKMAVSTPIASYWQKITNAE</sequence>
<evidence type="ECO:0000259" key="1">
    <source>
        <dbReference type="Pfam" id="PF16261"/>
    </source>
</evidence>
<keyword evidence="3" id="KW-1185">Reference proteome</keyword>
<dbReference type="EMBL" id="JABANE010000006">
    <property type="protein sequence ID" value="NME66954.1"/>
    <property type="molecule type" value="Genomic_DNA"/>
</dbReference>
<evidence type="ECO:0000313" key="2">
    <source>
        <dbReference type="EMBL" id="NME66954.1"/>
    </source>
</evidence>
<organism evidence="2 3">
    <name type="scientific">Flammeovirga aprica JL-4</name>
    <dbReference type="NCBI Taxonomy" id="694437"/>
    <lineage>
        <taxon>Bacteria</taxon>
        <taxon>Pseudomonadati</taxon>
        <taxon>Bacteroidota</taxon>
        <taxon>Cytophagia</taxon>
        <taxon>Cytophagales</taxon>
        <taxon>Flammeovirgaceae</taxon>
        <taxon>Flammeovirga</taxon>
    </lineage>
</organism>
<name>A0A7X9NZU3_9BACT</name>
<dbReference type="RefSeq" id="WP_169654924.1">
    <property type="nucleotide sequence ID" value="NZ_JABANE010000006.1"/>
</dbReference>
<dbReference type="AlphaFoldDB" id="A0A7X9NZU3"/>
<proteinExistence type="predicted"/>
<feature type="domain" description="Conserved hypothetical protein CHP03032" evidence="1">
    <location>
        <begin position="14"/>
        <end position="185"/>
    </location>
</feature>
<dbReference type="Pfam" id="PF16261">
    <property type="entry name" value="DUF4915"/>
    <property type="match status" value="1"/>
</dbReference>
<protein>
    <submittedName>
        <fullName evidence="2">DUF4915 domain-containing protein</fullName>
    </submittedName>
</protein>
<reference evidence="2 3" key="1">
    <citation type="submission" date="2020-04" db="EMBL/GenBank/DDBJ databases">
        <title>Flammeovirga sp. SR4, a novel species isolated from seawater.</title>
        <authorList>
            <person name="Wang X."/>
        </authorList>
    </citation>
    <scope>NUCLEOTIDE SEQUENCE [LARGE SCALE GENOMIC DNA]</scope>
    <source>
        <strain evidence="2 3">ATCC 23126</strain>
    </source>
</reference>
<gene>
    <name evidence="2" type="ORF">HHU12_03150</name>
</gene>
<dbReference type="InterPro" id="IPR017481">
    <property type="entry name" value="CHP03032"/>
</dbReference>
<accession>A0A7X9NZU3</accession>
<comment type="caution">
    <text evidence="2">The sequence shown here is derived from an EMBL/GenBank/DDBJ whole genome shotgun (WGS) entry which is preliminary data.</text>
</comment>